<dbReference type="SMART" id="SM00344">
    <property type="entry name" value="HTH_ASNC"/>
    <property type="match status" value="1"/>
</dbReference>
<dbReference type="InterPro" id="IPR000485">
    <property type="entry name" value="AsnC-type_HTH_dom"/>
</dbReference>
<dbReference type="InterPro" id="IPR036388">
    <property type="entry name" value="WH-like_DNA-bd_sf"/>
</dbReference>
<dbReference type="InterPro" id="IPR036390">
    <property type="entry name" value="WH_DNA-bd_sf"/>
</dbReference>
<dbReference type="Gene3D" id="1.10.10.10">
    <property type="entry name" value="Winged helix-like DNA-binding domain superfamily/Winged helix DNA-binding domain"/>
    <property type="match status" value="1"/>
</dbReference>
<gene>
    <name evidence="5" type="ORF">RGD00_02585</name>
</gene>
<dbReference type="PRINTS" id="PR00033">
    <property type="entry name" value="HTHASNC"/>
</dbReference>
<dbReference type="Proteomes" id="UP001247754">
    <property type="component" value="Unassembled WGS sequence"/>
</dbReference>
<evidence type="ECO:0000259" key="4">
    <source>
        <dbReference type="PROSITE" id="PS50956"/>
    </source>
</evidence>
<dbReference type="SUPFAM" id="SSF54909">
    <property type="entry name" value="Dimeric alpha+beta barrel"/>
    <property type="match status" value="1"/>
</dbReference>
<organism evidence="5 6">
    <name type="scientific">Ruixingdingia sedimenti</name>
    <dbReference type="NCBI Taxonomy" id="3073604"/>
    <lineage>
        <taxon>Bacteria</taxon>
        <taxon>Pseudomonadati</taxon>
        <taxon>Pseudomonadota</taxon>
        <taxon>Alphaproteobacteria</taxon>
        <taxon>Rhodobacterales</taxon>
        <taxon>Paracoccaceae</taxon>
        <taxon>Ruixingdingia</taxon>
    </lineage>
</organism>
<protein>
    <submittedName>
        <fullName evidence="5">Lrp/AsnC family transcriptional regulator</fullName>
    </submittedName>
</protein>
<dbReference type="EMBL" id="JAVKPH010000002">
    <property type="protein sequence ID" value="MDR5651475.1"/>
    <property type="molecule type" value="Genomic_DNA"/>
</dbReference>
<dbReference type="InterPro" id="IPR019888">
    <property type="entry name" value="Tscrpt_reg_AsnC-like"/>
</dbReference>
<evidence type="ECO:0000256" key="2">
    <source>
        <dbReference type="ARBA" id="ARBA00023125"/>
    </source>
</evidence>
<evidence type="ECO:0000313" key="6">
    <source>
        <dbReference type="Proteomes" id="UP001247754"/>
    </source>
</evidence>
<dbReference type="PROSITE" id="PS00519">
    <property type="entry name" value="HTH_ASNC_1"/>
    <property type="match status" value="1"/>
</dbReference>
<dbReference type="InterPro" id="IPR011991">
    <property type="entry name" value="ArsR-like_HTH"/>
</dbReference>
<feature type="domain" description="HTH asnC-type" evidence="4">
    <location>
        <begin position="6"/>
        <end position="67"/>
    </location>
</feature>
<keyword evidence="6" id="KW-1185">Reference proteome</keyword>
<name>A0ABU1F3N7_9RHOB</name>
<dbReference type="InterPro" id="IPR011008">
    <property type="entry name" value="Dimeric_a/b-barrel"/>
</dbReference>
<proteinExistence type="predicted"/>
<keyword evidence="3" id="KW-0804">Transcription</keyword>
<dbReference type="InterPro" id="IPR019885">
    <property type="entry name" value="Tscrpt_reg_HTH_AsnC-type_CS"/>
</dbReference>
<evidence type="ECO:0000256" key="1">
    <source>
        <dbReference type="ARBA" id="ARBA00023015"/>
    </source>
</evidence>
<keyword evidence="2" id="KW-0238">DNA-binding</keyword>
<comment type="caution">
    <text evidence="5">The sequence shown here is derived from an EMBL/GenBank/DDBJ whole genome shotgun (WGS) entry which is preliminary data.</text>
</comment>
<dbReference type="InterPro" id="IPR019887">
    <property type="entry name" value="Tscrpt_reg_AsnC/Lrp_C"/>
</dbReference>
<evidence type="ECO:0000256" key="3">
    <source>
        <dbReference type="ARBA" id="ARBA00023163"/>
    </source>
</evidence>
<keyword evidence="1" id="KW-0805">Transcription regulation</keyword>
<dbReference type="Gene3D" id="3.30.70.920">
    <property type="match status" value="1"/>
</dbReference>
<dbReference type="Pfam" id="PF01037">
    <property type="entry name" value="AsnC_trans_reg"/>
    <property type="match status" value="1"/>
</dbReference>
<dbReference type="RefSeq" id="WP_310455647.1">
    <property type="nucleotide sequence ID" value="NZ_JAVKPH010000002.1"/>
</dbReference>
<dbReference type="PANTHER" id="PTHR30154">
    <property type="entry name" value="LEUCINE-RESPONSIVE REGULATORY PROTEIN"/>
    <property type="match status" value="1"/>
</dbReference>
<sequence length="157" mass="17528">MPQRPIDAIDRRILRELQDHAKLTNVELAARVGLSPSPCLSRVRALEGDGVIAGYVALVRPETLGLGISVFIQIALERQVERALETFETRMAQYPEVMECYLMTGDSDYLIRVVVRDMAALERFIVQQLSKIPGVANIKSSFALKQVKYKTALPLEG</sequence>
<dbReference type="SUPFAM" id="SSF46785">
    <property type="entry name" value="Winged helix' DNA-binding domain"/>
    <property type="match status" value="1"/>
</dbReference>
<reference evidence="5 6" key="1">
    <citation type="submission" date="2023-09" db="EMBL/GenBank/DDBJ databases">
        <title>Xinfangfangia sedmenti sp. nov., isolated the sedment.</title>
        <authorList>
            <person name="Xu L."/>
        </authorList>
    </citation>
    <scope>NUCLEOTIDE SEQUENCE [LARGE SCALE GENOMIC DNA]</scope>
    <source>
        <strain evidence="5 6">LG-4</strain>
    </source>
</reference>
<accession>A0ABU1F3N7</accession>
<evidence type="ECO:0000313" key="5">
    <source>
        <dbReference type="EMBL" id="MDR5651475.1"/>
    </source>
</evidence>
<dbReference type="CDD" id="cd00090">
    <property type="entry name" value="HTH_ARSR"/>
    <property type="match status" value="1"/>
</dbReference>
<dbReference type="PANTHER" id="PTHR30154:SF34">
    <property type="entry name" value="TRANSCRIPTIONAL REGULATOR AZLB"/>
    <property type="match status" value="1"/>
</dbReference>
<dbReference type="Pfam" id="PF13412">
    <property type="entry name" value="HTH_24"/>
    <property type="match status" value="1"/>
</dbReference>
<dbReference type="PROSITE" id="PS50956">
    <property type="entry name" value="HTH_ASNC_2"/>
    <property type="match status" value="1"/>
</dbReference>